<dbReference type="AlphaFoldDB" id="A0A8S1LLE3"/>
<dbReference type="InterPro" id="IPR018957">
    <property type="entry name" value="Znf_C3HC4_RING-type"/>
</dbReference>
<evidence type="ECO:0000259" key="4">
    <source>
        <dbReference type="PROSITE" id="PS50089"/>
    </source>
</evidence>
<keyword evidence="6" id="KW-1185">Reference proteome</keyword>
<dbReference type="InterPro" id="IPR001841">
    <property type="entry name" value="Znf_RING"/>
</dbReference>
<evidence type="ECO:0000256" key="1">
    <source>
        <dbReference type="ARBA" id="ARBA00022723"/>
    </source>
</evidence>
<gene>
    <name evidence="5" type="ORF">PSON_ATCC_30995.1.T0250043</name>
</gene>
<dbReference type="GO" id="GO:0008270">
    <property type="term" value="F:zinc ion binding"/>
    <property type="evidence" value="ECO:0007669"/>
    <property type="project" value="UniProtKB-KW"/>
</dbReference>
<keyword evidence="2" id="KW-0863">Zinc-finger</keyword>
<feature type="domain" description="RING-type" evidence="4">
    <location>
        <begin position="192"/>
        <end position="227"/>
    </location>
</feature>
<evidence type="ECO:0000256" key="3">
    <source>
        <dbReference type="SAM" id="Coils"/>
    </source>
</evidence>
<evidence type="ECO:0000313" key="5">
    <source>
        <dbReference type="EMBL" id="CAD8069028.1"/>
    </source>
</evidence>
<evidence type="ECO:0000313" key="6">
    <source>
        <dbReference type="Proteomes" id="UP000692954"/>
    </source>
</evidence>
<dbReference type="Proteomes" id="UP000692954">
    <property type="component" value="Unassembled WGS sequence"/>
</dbReference>
<keyword evidence="1" id="KW-0479">Metal-binding</keyword>
<keyword evidence="3" id="KW-0175">Coiled coil</keyword>
<keyword evidence="2" id="KW-0862">Zinc</keyword>
<dbReference type="PROSITE" id="PS50089">
    <property type="entry name" value="ZF_RING_2"/>
    <property type="match status" value="1"/>
</dbReference>
<accession>A0A8S1LLE3</accession>
<name>A0A8S1LLE3_9CILI</name>
<comment type="caution">
    <text evidence="5">The sequence shown here is derived from an EMBL/GenBank/DDBJ whole genome shotgun (WGS) entry which is preliminary data.</text>
</comment>
<dbReference type="OrthoDB" id="6105938at2759"/>
<proteinExistence type="predicted"/>
<dbReference type="Pfam" id="PF00097">
    <property type="entry name" value="zf-C3HC4"/>
    <property type="match status" value="1"/>
</dbReference>
<protein>
    <recommendedName>
        <fullName evidence="4">RING-type domain-containing protein</fullName>
    </recommendedName>
</protein>
<sequence>MKAYLRYEGIARQQYPQSPLQVEPKPLFTMMPRRKTAQAPFRKSLHQNKSPMNFDRQFVLEELRIANASLQEVNKELSQLNESLHEQIQKLQESNKVLQIQINQMTIQIDDLKINNRHLRSQDSSLHLQSKTFDQRFQDQNNHIVYLQLQLRKLNEQLEQKRTLESKPIKMQQLALKEFDSICLDLKNYIICKLCHQELKEPVTVIPCAHSYCRSCKKGYMGHCFICGPDEQIEATYANMLLIPMIELFKKTCQIREIFK</sequence>
<reference evidence="5" key="1">
    <citation type="submission" date="2021-01" db="EMBL/GenBank/DDBJ databases">
        <authorList>
            <consortium name="Genoscope - CEA"/>
            <person name="William W."/>
        </authorList>
    </citation>
    <scope>NUCLEOTIDE SEQUENCE</scope>
</reference>
<dbReference type="EMBL" id="CAJJDN010000025">
    <property type="protein sequence ID" value="CAD8069028.1"/>
    <property type="molecule type" value="Genomic_DNA"/>
</dbReference>
<feature type="coiled-coil region" evidence="3">
    <location>
        <begin position="56"/>
        <end position="167"/>
    </location>
</feature>
<organism evidence="5 6">
    <name type="scientific">Paramecium sonneborni</name>
    <dbReference type="NCBI Taxonomy" id="65129"/>
    <lineage>
        <taxon>Eukaryota</taxon>
        <taxon>Sar</taxon>
        <taxon>Alveolata</taxon>
        <taxon>Ciliophora</taxon>
        <taxon>Intramacronucleata</taxon>
        <taxon>Oligohymenophorea</taxon>
        <taxon>Peniculida</taxon>
        <taxon>Parameciidae</taxon>
        <taxon>Paramecium</taxon>
    </lineage>
</organism>
<evidence type="ECO:0000256" key="2">
    <source>
        <dbReference type="PROSITE-ProRule" id="PRU00175"/>
    </source>
</evidence>